<dbReference type="InterPro" id="IPR007863">
    <property type="entry name" value="Peptidase_M16_C"/>
</dbReference>
<dbReference type="PROSITE" id="PS00143">
    <property type="entry name" value="INSULINASE"/>
    <property type="match status" value="1"/>
</dbReference>
<evidence type="ECO:0000313" key="5">
    <source>
        <dbReference type="EMBL" id="MDW0111732.1"/>
    </source>
</evidence>
<dbReference type="InterPro" id="IPR001431">
    <property type="entry name" value="Pept_M16_Zn_BS"/>
</dbReference>
<dbReference type="PANTHER" id="PTHR11851:SF49">
    <property type="entry name" value="MITOCHONDRIAL-PROCESSING PEPTIDASE SUBUNIT ALPHA"/>
    <property type="match status" value="1"/>
</dbReference>
<dbReference type="Pfam" id="PF05193">
    <property type="entry name" value="Peptidase_M16_C"/>
    <property type="match status" value="1"/>
</dbReference>
<gene>
    <name evidence="5" type="ORF">QT711_00950</name>
</gene>
<sequence>MLQKRRCLNGVTIVHEKMPHVRSVVIGICVKVGSSNETASQWGLSHFIEHMLFKGTPTRSAKQIAEQFDRIGGDVNAYTSKEVTCYSAIVLDRYAHQAIDILADMFFNSTFDPKEMEKEKAVILDEIASVEDTPDDDVDERLWGVMYPNDAIGRSIGGSKETIQSFNLEMIEQYMATYYTPENTVISVAGNYDEALIHAIEQHFSAFKARKDTIDHPVIQPPRFSSGQTMKEKAIEQAHVCLGYPGLPLKDERLHDLILLDSIIGGTMSSRLFQQIREELGIAYSVFSYYSSFTSTGAFVIYGGTAPEQVDTMVRCMDEIILDVAQNGVTDEELHNAKEQLKGSFLIGLDSAEARMHRNANNELILGEHRSIDEVVALIEQVQVTHVNRLAREIFVQDRATSVISPNR</sequence>
<evidence type="ECO:0000259" key="3">
    <source>
        <dbReference type="Pfam" id="PF00675"/>
    </source>
</evidence>
<evidence type="ECO:0000313" key="6">
    <source>
        <dbReference type="Proteomes" id="UP001282284"/>
    </source>
</evidence>
<comment type="caution">
    <text evidence="5">The sequence shown here is derived from an EMBL/GenBank/DDBJ whole genome shotgun (WGS) entry which is preliminary data.</text>
</comment>
<dbReference type="RefSeq" id="WP_317941615.1">
    <property type="nucleotide sequence ID" value="NZ_JAUBDI010000001.1"/>
</dbReference>
<dbReference type="PANTHER" id="PTHR11851">
    <property type="entry name" value="METALLOPROTEASE"/>
    <property type="match status" value="1"/>
</dbReference>
<comment type="similarity">
    <text evidence="1 2">Belongs to the peptidase M16 family.</text>
</comment>
<organism evidence="5 6">
    <name type="scientific">Sporosarcina saromensis</name>
    <dbReference type="NCBI Taxonomy" id="359365"/>
    <lineage>
        <taxon>Bacteria</taxon>
        <taxon>Bacillati</taxon>
        <taxon>Bacillota</taxon>
        <taxon>Bacilli</taxon>
        <taxon>Bacillales</taxon>
        <taxon>Caryophanaceae</taxon>
        <taxon>Sporosarcina</taxon>
    </lineage>
</organism>
<evidence type="ECO:0000256" key="1">
    <source>
        <dbReference type="ARBA" id="ARBA00007261"/>
    </source>
</evidence>
<reference evidence="5 6" key="1">
    <citation type="submission" date="2023-06" db="EMBL/GenBank/DDBJ databases">
        <title>Sporosarcina sp. nov., isolated from Korean traditional fermented seafood 'Jeotgal'.</title>
        <authorList>
            <person name="Yang A.I."/>
            <person name="Shin N.-R."/>
        </authorList>
    </citation>
    <scope>NUCLEOTIDE SEQUENCE [LARGE SCALE GENOMIC DNA]</scope>
    <source>
        <strain evidence="5 6">KCTC13119</strain>
    </source>
</reference>
<dbReference type="Gene3D" id="3.30.830.10">
    <property type="entry name" value="Metalloenzyme, LuxS/M16 peptidase-like"/>
    <property type="match status" value="2"/>
</dbReference>
<dbReference type="SUPFAM" id="SSF63411">
    <property type="entry name" value="LuxS/MPP-like metallohydrolase"/>
    <property type="match status" value="2"/>
</dbReference>
<feature type="domain" description="Peptidase M16 C-terminal" evidence="4">
    <location>
        <begin position="165"/>
        <end position="341"/>
    </location>
</feature>
<name>A0ABU4G451_9BACL</name>
<dbReference type="Proteomes" id="UP001282284">
    <property type="component" value="Unassembled WGS sequence"/>
</dbReference>
<keyword evidence="6" id="KW-1185">Reference proteome</keyword>
<dbReference type="InterPro" id="IPR011765">
    <property type="entry name" value="Pept_M16_N"/>
</dbReference>
<dbReference type="EMBL" id="JAUBDI010000001">
    <property type="protein sequence ID" value="MDW0111732.1"/>
    <property type="molecule type" value="Genomic_DNA"/>
</dbReference>
<dbReference type="InterPro" id="IPR050361">
    <property type="entry name" value="MPP/UQCRC_Complex"/>
</dbReference>
<proteinExistence type="inferred from homology"/>
<dbReference type="Pfam" id="PF00675">
    <property type="entry name" value="Peptidase_M16"/>
    <property type="match status" value="1"/>
</dbReference>
<protein>
    <submittedName>
        <fullName evidence="5">Pitrilysin family protein</fullName>
    </submittedName>
</protein>
<evidence type="ECO:0000259" key="4">
    <source>
        <dbReference type="Pfam" id="PF05193"/>
    </source>
</evidence>
<feature type="domain" description="Peptidase M16 N-terminal" evidence="3">
    <location>
        <begin position="13"/>
        <end position="157"/>
    </location>
</feature>
<evidence type="ECO:0000256" key="2">
    <source>
        <dbReference type="RuleBase" id="RU004447"/>
    </source>
</evidence>
<dbReference type="InterPro" id="IPR011249">
    <property type="entry name" value="Metalloenz_LuxS/M16"/>
</dbReference>
<accession>A0ABU4G451</accession>